<dbReference type="PANTHER" id="PTHR24567">
    <property type="entry name" value="CRP FAMILY TRANSCRIPTIONAL REGULATORY PROTEIN"/>
    <property type="match status" value="1"/>
</dbReference>
<organism evidence="2 3">
    <name type="scientific">Putridiphycobacter roseus</name>
    <dbReference type="NCBI Taxonomy" id="2219161"/>
    <lineage>
        <taxon>Bacteria</taxon>
        <taxon>Pseudomonadati</taxon>
        <taxon>Bacteroidota</taxon>
        <taxon>Flavobacteriia</taxon>
        <taxon>Flavobacteriales</taxon>
        <taxon>Crocinitomicaceae</taxon>
        <taxon>Putridiphycobacter</taxon>
    </lineage>
</organism>
<dbReference type="OrthoDB" id="1044733at2"/>
<dbReference type="InterPro" id="IPR018490">
    <property type="entry name" value="cNMP-bd_dom_sf"/>
</dbReference>
<evidence type="ECO:0000313" key="2">
    <source>
        <dbReference type="EMBL" id="PZE15946.1"/>
    </source>
</evidence>
<dbReference type="PROSITE" id="PS50042">
    <property type="entry name" value="CNMP_BINDING_3"/>
    <property type="match status" value="1"/>
</dbReference>
<dbReference type="Proteomes" id="UP000249248">
    <property type="component" value="Unassembled WGS sequence"/>
</dbReference>
<dbReference type="Pfam" id="PF00027">
    <property type="entry name" value="cNMP_binding"/>
    <property type="match status" value="1"/>
</dbReference>
<comment type="caution">
    <text evidence="2">The sequence shown here is derived from an EMBL/GenBank/DDBJ whole genome shotgun (WGS) entry which is preliminary data.</text>
</comment>
<proteinExistence type="predicted"/>
<sequence>MIAAYFQNLLPFTATELKDILAHFEKEHIKKNQILIREGHVSNKLYFVEKGIGRSYYLKKDGKEVTQWFFGAGNFMASADSFFQQTPSFYYLEVIEDSIVYTITKENLELLITKYRKMETAIRLLTIEILSKFVHKLNAIQFQTARERYDYMLTEFPDISYRAPLGQIASYLGMTQETLSRLRRSELS</sequence>
<dbReference type="InterPro" id="IPR014710">
    <property type="entry name" value="RmlC-like_jellyroll"/>
</dbReference>
<dbReference type="InterPro" id="IPR000595">
    <property type="entry name" value="cNMP-bd_dom"/>
</dbReference>
<reference evidence="2 3" key="1">
    <citation type="submission" date="2018-06" db="EMBL/GenBank/DDBJ databases">
        <title>The draft genome sequence of Crocinitomix sp. SM1701.</title>
        <authorList>
            <person name="Zhang X."/>
        </authorList>
    </citation>
    <scope>NUCLEOTIDE SEQUENCE [LARGE SCALE GENOMIC DNA]</scope>
    <source>
        <strain evidence="2 3">SM1701</strain>
    </source>
</reference>
<dbReference type="SUPFAM" id="SSF51206">
    <property type="entry name" value="cAMP-binding domain-like"/>
    <property type="match status" value="1"/>
</dbReference>
<dbReference type="InterPro" id="IPR050397">
    <property type="entry name" value="Env_Response_Regulators"/>
</dbReference>
<dbReference type="AlphaFoldDB" id="A0A2W1NCZ6"/>
<dbReference type="Gene3D" id="2.60.120.10">
    <property type="entry name" value="Jelly Rolls"/>
    <property type="match status" value="1"/>
</dbReference>
<name>A0A2W1NCZ6_9FLAO</name>
<gene>
    <name evidence="2" type="ORF">DNU06_15680</name>
</gene>
<dbReference type="PANTHER" id="PTHR24567:SF76">
    <property type="entry name" value="CYCLIC NUCLEOTIDE-BINDING DOMAIN PROTEIN"/>
    <property type="match status" value="1"/>
</dbReference>
<dbReference type="GO" id="GO:0003700">
    <property type="term" value="F:DNA-binding transcription factor activity"/>
    <property type="evidence" value="ECO:0007669"/>
    <property type="project" value="TreeGrafter"/>
</dbReference>
<dbReference type="GO" id="GO:0005829">
    <property type="term" value="C:cytosol"/>
    <property type="evidence" value="ECO:0007669"/>
    <property type="project" value="TreeGrafter"/>
</dbReference>
<dbReference type="RefSeq" id="WP_111064448.1">
    <property type="nucleotide sequence ID" value="NZ_JBHUCU010000012.1"/>
</dbReference>
<keyword evidence="3" id="KW-1185">Reference proteome</keyword>
<feature type="domain" description="Cyclic nucleotide-binding" evidence="1">
    <location>
        <begin position="5"/>
        <end position="112"/>
    </location>
</feature>
<accession>A0A2W1NCZ6</accession>
<evidence type="ECO:0000259" key="1">
    <source>
        <dbReference type="PROSITE" id="PS50042"/>
    </source>
</evidence>
<dbReference type="EMBL" id="QKSB01000014">
    <property type="protein sequence ID" value="PZE15946.1"/>
    <property type="molecule type" value="Genomic_DNA"/>
</dbReference>
<protein>
    <submittedName>
        <fullName evidence="2">Crp/Fnr family transcriptional regulator</fullName>
    </submittedName>
</protein>
<dbReference type="CDD" id="cd00038">
    <property type="entry name" value="CAP_ED"/>
    <property type="match status" value="1"/>
</dbReference>
<evidence type="ECO:0000313" key="3">
    <source>
        <dbReference type="Proteomes" id="UP000249248"/>
    </source>
</evidence>